<organism evidence="2 3">
    <name type="scientific">Nocardia terpenica</name>
    <dbReference type="NCBI Taxonomy" id="455432"/>
    <lineage>
        <taxon>Bacteria</taxon>
        <taxon>Bacillati</taxon>
        <taxon>Actinomycetota</taxon>
        <taxon>Actinomycetes</taxon>
        <taxon>Mycobacteriales</taxon>
        <taxon>Nocardiaceae</taxon>
        <taxon>Nocardia</taxon>
    </lineage>
</organism>
<dbReference type="Proteomes" id="UP000076512">
    <property type="component" value="Unassembled WGS sequence"/>
</dbReference>
<dbReference type="InterPro" id="IPR038765">
    <property type="entry name" value="Papain-like_cys_pep_sf"/>
</dbReference>
<dbReference type="Gene3D" id="2.30.260.10">
    <property type="entry name" value="putative xylanase like domain"/>
    <property type="match status" value="1"/>
</dbReference>
<dbReference type="Pfam" id="PF07313">
    <property type="entry name" value="AmiA-like"/>
    <property type="match status" value="1"/>
</dbReference>
<dbReference type="SUPFAM" id="SSF54001">
    <property type="entry name" value="Cysteine proteinases"/>
    <property type="match status" value="1"/>
</dbReference>
<feature type="chain" id="PRO_5007851742" description="DUF1460 domain-containing protein" evidence="1">
    <location>
        <begin position="28"/>
        <end position="270"/>
    </location>
</feature>
<keyword evidence="3" id="KW-1185">Reference proteome</keyword>
<keyword evidence="1" id="KW-0732">Signal</keyword>
<dbReference type="OrthoDB" id="9796191at2"/>
<dbReference type="InterPro" id="IPR010846">
    <property type="entry name" value="AmiA-like"/>
</dbReference>
<dbReference type="Gene3D" id="1.10.3670.10">
    <property type="entry name" value="Putative xylanase like domain"/>
    <property type="match status" value="1"/>
</dbReference>
<comment type="caution">
    <text evidence="2">The sequence shown here is derived from an EMBL/GenBank/DDBJ whole genome shotgun (WGS) entry which is preliminary data.</text>
</comment>
<evidence type="ECO:0000313" key="3">
    <source>
        <dbReference type="Proteomes" id="UP000076512"/>
    </source>
</evidence>
<dbReference type="RefSeq" id="WP_067590699.1">
    <property type="nucleotide sequence ID" value="NZ_JABMCZ010000001.1"/>
</dbReference>
<dbReference type="AlphaFoldDB" id="A0A164MJ62"/>
<accession>A0A164MJ62</accession>
<evidence type="ECO:0000256" key="1">
    <source>
        <dbReference type="SAM" id="SignalP"/>
    </source>
</evidence>
<sequence length="270" mass="28869">MRTLARLLLIVLALAVGTGLPSTAALAAPDYPSLDEATASKLDELLAVRRAAPAGISQGDLIGLLSARFLGTPYGADMLVGSATEPERLVVDLRRVDCFTFLDYVQALTRSTDRSSFLANLVETRYTDGKVDFAHRKHFFTDWAVTPKTAATDITSSLTPAAVTVPEHLNLKSDGTNYLPGLPVVDRNVTYIPSGAVTDAVVSQLHTGDYLAAYADRPGLDVTHVGIFVQTPDGPIFRNATSLAAYQVVDTPLTDYLRTVPGLVVLRPNG</sequence>
<name>A0A164MJ62_9NOCA</name>
<dbReference type="STRING" id="455432.AWN90_32705"/>
<gene>
    <name evidence="2" type="ORF">AWN90_32705</name>
</gene>
<reference evidence="2 3" key="1">
    <citation type="submission" date="2016-04" db="EMBL/GenBank/DDBJ databases">
        <authorList>
            <person name="Evans L.H."/>
            <person name="Alamgir A."/>
            <person name="Owens N."/>
            <person name="Weber N.D."/>
            <person name="Virtaneva K."/>
            <person name="Barbian K."/>
            <person name="Babar A."/>
            <person name="Rosenke K."/>
        </authorList>
    </citation>
    <scope>NUCLEOTIDE SEQUENCE [LARGE SCALE GENOMIC DNA]</scope>
    <source>
        <strain evidence="2 3">IFM 0406</strain>
    </source>
</reference>
<feature type="signal peptide" evidence="1">
    <location>
        <begin position="1"/>
        <end position="27"/>
    </location>
</feature>
<protein>
    <recommendedName>
        <fullName evidence="4">DUF1460 domain-containing protein</fullName>
    </recommendedName>
</protein>
<evidence type="ECO:0000313" key="2">
    <source>
        <dbReference type="EMBL" id="KZM73404.1"/>
    </source>
</evidence>
<dbReference type="EMBL" id="LWGR01000007">
    <property type="protein sequence ID" value="KZM73404.1"/>
    <property type="molecule type" value="Genomic_DNA"/>
</dbReference>
<proteinExistence type="predicted"/>
<evidence type="ECO:0008006" key="4">
    <source>
        <dbReference type="Google" id="ProtNLM"/>
    </source>
</evidence>